<sequence length="318" mass="36832">MNLLSFDSRKFKLANVVIKALNYIKLKEMLGLKEILREIEIDPIELKFLRKGINLIIDGYSPQHIHFVMELEKMKYIKDSNINQIDLQLIAICEKLLPCIQSFDLLSTDTIFSYAFPKQKYKQLQSELKKIDVKYNLTKEDIIQNIYSLLNTHYFFPNISETKINKFKIEQGIGEYNFYTNYEYDRFTFDYLAKSGDKKILVDTINPGDTINIDKLRNKINYIKEEIFLNEDKLSLVIGVIHKANNNNKNILTNSTHIPPSIVDATILSKTVSSVEKLLSIIKDCSKIEKEDINARIIMIIDKEGISFVQTSLGIINS</sequence>
<reference evidence="1" key="1">
    <citation type="submission" date="2022-12" db="EMBL/GenBank/DDBJ databases">
        <authorList>
            <person name="Wang J."/>
        </authorList>
    </citation>
    <scope>NUCLEOTIDE SEQUENCE</scope>
    <source>
        <strain evidence="1">HY-42-06</strain>
    </source>
</reference>
<evidence type="ECO:0000313" key="1">
    <source>
        <dbReference type="EMBL" id="MCY6369038.1"/>
    </source>
</evidence>
<dbReference type="Proteomes" id="UP001079657">
    <property type="component" value="Unassembled WGS sequence"/>
</dbReference>
<gene>
    <name evidence="1" type="ORF">OXH55_00070</name>
</gene>
<organism evidence="1 2">
    <name type="scientific">Clostridium ganghwense</name>
    <dbReference type="NCBI Taxonomy" id="312089"/>
    <lineage>
        <taxon>Bacteria</taxon>
        <taxon>Bacillati</taxon>
        <taxon>Bacillota</taxon>
        <taxon>Clostridia</taxon>
        <taxon>Eubacteriales</taxon>
        <taxon>Clostridiaceae</taxon>
        <taxon>Clostridium</taxon>
    </lineage>
</organism>
<evidence type="ECO:0000313" key="2">
    <source>
        <dbReference type="Proteomes" id="UP001079657"/>
    </source>
</evidence>
<name>A0ABT4CJ00_9CLOT</name>
<comment type="caution">
    <text evidence="1">The sequence shown here is derived from an EMBL/GenBank/DDBJ whole genome shotgun (WGS) entry which is preliminary data.</text>
</comment>
<keyword evidence="2" id="KW-1185">Reference proteome</keyword>
<accession>A0ABT4CJ00</accession>
<dbReference type="EMBL" id="JAPQES010000001">
    <property type="protein sequence ID" value="MCY6369038.1"/>
    <property type="molecule type" value="Genomic_DNA"/>
</dbReference>
<protein>
    <submittedName>
        <fullName evidence="1">Uncharacterized protein</fullName>
    </submittedName>
</protein>
<dbReference type="RefSeq" id="WP_268047365.1">
    <property type="nucleotide sequence ID" value="NZ_JAPQES010000001.1"/>
</dbReference>
<proteinExistence type="predicted"/>